<dbReference type="InterPro" id="IPR011040">
    <property type="entry name" value="Sialidase"/>
</dbReference>
<dbReference type="CDD" id="cd15482">
    <property type="entry name" value="Sialidase_non-viral"/>
    <property type="match status" value="1"/>
</dbReference>
<evidence type="ECO:0000256" key="1">
    <source>
        <dbReference type="ARBA" id="ARBA00000427"/>
    </source>
</evidence>
<keyword evidence="4" id="KW-0732">Signal</keyword>
<evidence type="ECO:0000259" key="6">
    <source>
        <dbReference type="Pfam" id="PF14873"/>
    </source>
</evidence>
<evidence type="ECO:0000313" key="7">
    <source>
        <dbReference type="EMBL" id="MBB2148619.1"/>
    </source>
</evidence>
<sequence length="549" mass="60719">MIKLIRYIVTIAGVYVATNSNAQQNQIKVNVEQPTLPVLTGKVVNPVLKFTLIKDKSLKTFVFNQLDVSLQGTTNISAVQSLALILDDGSGQKPGPVEIATLLNPKSVSSFIPKYLATKDTTIVWLSVRYKNNTNLSNRFRANILSLSTNFGKLSIPVQESSFQRLGSALRQHMQDGINTSRIPGITTSKKGTLLAIYDGRIESDRDLQGDMDICLNRSLDGGITWKPKQVIMDMKTWGGLPQKYNGVSDANILVDEKTGDIFVIGLWMHGILDPDNGKWVEGLNGGSTQWNHQWRSFGSQPGYDVKQSAQFLIVKSTDDGLTWSAPKNITRQVKKDSWWLLAPAPGHGITLTDGTLVFPTEGRDEKGIQFSTITWSKDGGETWKTGNPAYTNTNECMAVQLSDGSIMLNMRERSNRGKTAGNGRAVAVSKDLGQSWVEHPSSRKTLIEPACMASLHKHSYVENGKKKELLLFLNPNSTTSRNQMTLKVSFDDGNTWPESHWILLDAYNGNGYSCITSIDQKTIGVVYESSQADLAFQQITLKEILRTK</sequence>
<dbReference type="Pfam" id="PF14873">
    <property type="entry name" value="BNR_assoc_N"/>
    <property type="match status" value="1"/>
</dbReference>
<dbReference type="PANTHER" id="PTHR10628">
    <property type="entry name" value="SIALIDASE"/>
    <property type="match status" value="1"/>
</dbReference>
<reference evidence="7 8" key="1">
    <citation type="submission" date="2019-11" db="EMBL/GenBank/DDBJ databases">
        <title>Description of Pedobacter sp. LMG 31462T.</title>
        <authorList>
            <person name="Carlier A."/>
            <person name="Qi S."/>
            <person name="Vandamme P."/>
        </authorList>
    </citation>
    <scope>NUCLEOTIDE SEQUENCE [LARGE SCALE GENOMIC DNA]</scope>
    <source>
        <strain evidence="7 8">LMG 31462</strain>
    </source>
</reference>
<keyword evidence="8" id="KW-1185">Reference proteome</keyword>
<comment type="similarity">
    <text evidence="2">Belongs to the glycosyl hydrolase 33 family.</text>
</comment>
<dbReference type="PANTHER" id="PTHR10628:SF30">
    <property type="entry name" value="EXO-ALPHA-SIALIDASE"/>
    <property type="match status" value="1"/>
</dbReference>
<dbReference type="InterPro" id="IPR036278">
    <property type="entry name" value="Sialidase_sf"/>
</dbReference>
<evidence type="ECO:0000259" key="5">
    <source>
        <dbReference type="Pfam" id="PF13088"/>
    </source>
</evidence>
<dbReference type="Proteomes" id="UP000636110">
    <property type="component" value="Unassembled WGS sequence"/>
</dbReference>
<dbReference type="EMBL" id="WNXC01000001">
    <property type="protein sequence ID" value="MBB2148619.1"/>
    <property type="molecule type" value="Genomic_DNA"/>
</dbReference>
<dbReference type="Gene3D" id="2.60.40.1290">
    <property type="match status" value="1"/>
</dbReference>
<evidence type="ECO:0000256" key="3">
    <source>
        <dbReference type="ARBA" id="ARBA00012733"/>
    </source>
</evidence>
<feature type="signal peptide" evidence="4">
    <location>
        <begin position="1"/>
        <end position="22"/>
    </location>
</feature>
<dbReference type="Pfam" id="PF13088">
    <property type="entry name" value="BNR_2"/>
    <property type="match status" value="1"/>
</dbReference>
<organism evidence="7 8">
    <name type="scientific">Pedobacter gandavensis</name>
    <dbReference type="NCBI Taxonomy" id="2679963"/>
    <lineage>
        <taxon>Bacteria</taxon>
        <taxon>Pseudomonadati</taxon>
        <taxon>Bacteroidota</taxon>
        <taxon>Sphingobacteriia</taxon>
        <taxon>Sphingobacteriales</taxon>
        <taxon>Sphingobacteriaceae</taxon>
        <taxon>Pedobacter</taxon>
    </lineage>
</organism>
<proteinExistence type="inferred from homology"/>
<dbReference type="RefSeq" id="WP_182954771.1">
    <property type="nucleotide sequence ID" value="NZ_WNXC01000001.1"/>
</dbReference>
<evidence type="ECO:0000256" key="2">
    <source>
        <dbReference type="ARBA" id="ARBA00009348"/>
    </source>
</evidence>
<evidence type="ECO:0000313" key="8">
    <source>
        <dbReference type="Proteomes" id="UP000636110"/>
    </source>
</evidence>
<feature type="chain" id="PRO_5046500273" description="exo-alpha-sialidase" evidence="4">
    <location>
        <begin position="23"/>
        <end position="549"/>
    </location>
</feature>
<feature type="domain" description="Sialidase N-terminal" evidence="6">
    <location>
        <begin position="27"/>
        <end position="85"/>
    </location>
</feature>
<gene>
    <name evidence="7" type="ORF">GM920_06810</name>
</gene>
<protein>
    <recommendedName>
        <fullName evidence="3">exo-alpha-sialidase</fullName>
        <ecNumber evidence="3">3.2.1.18</ecNumber>
    </recommendedName>
</protein>
<dbReference type="SUPFAM" id="SSF50939">
    <property type="entry name" value="Sialidases"/>
    <property type="match status" value="1"/>
</dbReference>
<comment type="catalytic activity">
    <reaction evidence="1">
        <text>Hydrolysis of alpha-(2-&gt;3)-, alpha-(2-&gt;6)-, alpha-(2-&gt;8)- glycosidic linkages of terminal sialic acid residues in oligosaccharides, glycoproteins, glycolipids, colominic acid and synthetic substrates.</text>
        <dbReference type="EC" id="3.2.1.18"/>
    </reaction>
</comment>
<accession>A0ABR6EUW9</accession>
<comment type="caution">
    <text evidence="7">The sequence shown here is derived from an EMBL/GenBank/DDBJ whole genome shotgun (WGS) entry which is preliminary data.</text>
</comment>
<dbReference type="Gene3D" id="2.120.10.10">
    <property type="match status" value="1"/>
</dbReference>
<evidence type="ECO:0000256" key="4">
    <source>
        <dbReference type="SAM" id="SignalP"/>
    </source>
</evidence>
<feature type="domain" description="Sialidase" evidence="5">
    <location>
        <begin position="192"/>
        <end position="515"/>
    </location>
</feature>
<dbReference type="EC" id="3.2.1.18" evidence="3"/>
<dbReference type="InterPro" id="IPR029456">
    <property type="entry name" value="Sialidase_N"/>
</dbReference>
<name>A0ABR6EUW9_9SPHI</name>
<dbReference type="InterPro" id="IPR026856">
    <property type="entry name" value="Sialidase_fam"/>
</dbReference>